<feature type="transmembrane region" description="Helical" evidence="7">
    <location>
        <begin position="317"/>
        <end position="336"/>
    </location>
</feature>
<evidence type="ECO:0000256" key="1">
    <source>
        <dbReference type="ARBA" id="ARBA00004141"/>
    </source>
</evidence>
<accession>A0AA38LT73</accession>
<dbReference type="FunFam" id="1.20.1250.20:FF:000013">
    <property type="entry name" value="MFS general substrate transporter"/>
    <property type="match status" value="1"/>
</dbReference>
<feature type="transmembrane region" description="Helical" evidence="7">
    <location>
        <begin position="348"/>
        <end position="368"/>
    </location>
</feature>
<reference evidence="9" key="1">
    <citation type="journal article" date="2022" name="G3 (Bethesda)">
        <title>High quality genome of the basidiomycete yeast Dioszegia hungarica PDD-24b-2 isolated from cloud water.</title>
        <authorList>
            <person name="Jarrige D."/>
            <person name="Haridas S."/>
            <person name="Bleykasten-Grosshans C."/>
            <person name="Joly M."/>
            <person name="Nadalig T."/>
            <person name="Sancelme M."/>
            <person name="Vuilleumier S."/>
            <person name="Grigoriev I.V."/>
            <person name="Amato P."/>
            <person name="Bringel F."/>
        </authorList>
    </citation>
    <scope>NUCLEOTIDE SEQUENCE</scope>
    <source>
        <strain evidence="9">PDD-24b-2</strain>
    </source>
</reference>
<dbReference type="AlphaFoldDB" id="A0AA38LT73"/>
<evidence type="ECO:0000313" key="9">
    <source>
        <dbReference type="EMBL" id="KAI9634393.1"/>
    </source>
</evidence>
<dbReference type="PANTHER" id="PTHR43791">
    <property type="entry name" value="PERMEASE-RELATED"/>
    <property type="match status" value="1"/>
</dbReference>
<dbReference type="InterPro" id="IPR020846">
    <property type="entry name" value="MFS_dom"/>
</dbReference>
<protein>
    <submittedName>
        <fullName evidence="9">Major facilitator superfamily domain-containing protein</fullName>
    </submittedName>
</protein>
<dbReference type="SUPFAM" id="SSF103473">
    <property type="entry name" value="MFS general substrate transporter"/>
    <property type="match status" value="1"/>
</dbReference>
<keyword evidence="3 7" id="KW-0812">Transmembrane</keyword>
<keyword evidence="5 7" id="KW-0472">Membrane</keyword>
<keyword evidence="4 7" id="KW-1133">Transmembrane helix</keyword>
<dbReference type="PROSITE" id="PS50850">
    <property type="entry name" value="MFS"/>
    <property type="match status" value="1"/>
</dbReference>
<evidence type="ECO:0000256" key="4">
    <source>
        <dbReference type="ARBA" id="ARBA00022989"/>
    </source>
</evidence>
<feature type="compositionally biased region" description="Basic and acidic residues" evidence="6">
    <location>
        <begin position="1"/>
        <end position="11"/>
    </location>
</feature>
<feature type="domain" description="Major facilitator superfamily (MFS) profile" evidence="8">
    <location>
        <begin position="49"/>
        <end position="458"/>
    </location>
</feature>
<evidence type="ECO:0000313" key="10">
    <source>
        <dbReference type="Proteomes" id="UP001164286"/>
    </source>
</evidence>
<dbReference type="RefSeq" id="XP_052944170.1">
    <property type="nucleotide sequence ID" value="XM_053089843.1"/>
</dbReference>
<proteinExistence type="predicted"/>
<dbReference type="Gene3D" id="1.20.1250.20">
    <property type="entry name" value="MFS general substrate transporter like domains"/>
    <property type="match status" value="2"/>
</dbReference>
<feature type="transmembrane region" description="Helical" evidence="7">
    <location>
        <begin position="178"/>
        <end position="199"/>
    </location>
</feature>
<dbReference type="Proteomes" id="UP001164286">
    <property type="component" value="Unassembled WGS sequence"/>
</dbReference>
<sequence length="489" mass="53650">MNHSDNLDGEKTGGTSARSLPIDNAEYDAVVPLDPKVEKKLLRRIDGFTISILGALYLMSFLDRGNIGAANVATPSISQATGLSPEQYGAVVSVVYATYVVCEPIWANLLKILSPKIVLSGTTLVWGGLTLGTAWAKNYQHLMAIRVLLGVFEAGVFPCITVYVLMNYRREEAGRRMSYIFSCAAFAGAVGGLIGFGLVRIETGDTVGWQYLYIVEGCLSLILAPIAYFWVPNRMDKAWFLNAKQREQAMVRYQVNKADYNEEEQFAWAEVKKALLAWPVYAAGTIQFCADITLYGISTFMPQIIRAMGFSNVNAQLLTVPVYVWGASVFMFVAWFSDKYRMRSPFIVLGLSLNLLGYILLATIESVAGRYTALYVISAGIYITPGLNVTWIGGNTRGHFKRSTAVGLNQLIGNSAGAAIGTIYLSTLAPRYLQSMYISMGLTAVGIVTAVVLGLHFKRQNGIKRQLVAEGAPDQPELGDHNPHFQYMI</sequence>
<evidence type="ECO:0000256" key="5">
    <source>
        <dbReference type="ARBA" id="ARBA00023136"/>
    </source>
</evidence>
<feature type="transmembrane region" description="Helical" evidence="7">
    <location>
        <begin position="275"/>
        <end position="297"/>
    </location>
</feature>
<evidence type="ECO:0000256" key="2">
    <source>
        <dbReference type="ARBA" id="ARBA00022448"/>
    </source>
</evidence>
<evidence type="ECO:0000256" key="3">
    <source>
        <dbReference type="ARBA" id="ARBA00022692"/>
    </source>
</evidence>
<evidence type="ECO:0000256" key="7">
    <source>
        <dbReference type="SAM" id="Phobius"/>
    </source>
</evidence>
<evidence type="ECO:0000259" key="8">
    <source>
        <dbReference type="PROSITE" id="PS50850"/>
    </source>
</evidence>
<dbReference type="GO" id="GO:0022857">
    <property type="term" value="F:transmembrane transporter activity"/>
    <property type="evidence" value="ECO:0007669"/>
    <property type="project" value="InterPro"/>
</dbReference>
<dbReference type="EMBL" id="JAKWFO010000007">
    <property type="protein sequence ID" value="KAI9634393.1"/>
    <property type="molecule type" value="Genomic_DNA"/>
</dbReference>
<dbReference type="InterPro" id="IPR011701">
    <property type="entry name" value="MFS"/>
</dbReference>
<dbReference type="GeneID" id="77729048"/>
<comment type="subcellular location">
    <subcellularLocation>
        <location evidence="1">Membrane</location>
        <topology evidence="1">Multi-pass membrane protein</topology>
    </subcellularLocation>
</comment>
<keyword evidence="10" id="KW-1185">Reference proteome</keyword>
<feature type="transmembrane region" description="Helical" evidence="7">
    <location>
        <begin position="437"/>
        <end position="457"/>
    </location>
</feature>
<feature type="region of interest" description="Disordered" evidence="6">
    <location>
        <begin position="1"/>
        <end position="20"/>
    </location>
</feature>
<dbReference type="GO" id="GO:0016020">
    <property type="term" value="C:membrane"/>
    <property type="evidence" value="ECO:0007669"/>
    <property type="project" value="UniProtKB-SubCell"/>
</dbReference>
<comment type="caution">
    <text evidence="9">The sequence shown here is derived from an EMBL/GenBank/DDBJ whole genome shotgun (WGS) entry which is preliminary data.</text>
</comment>
<feature type="transmembrane region" description="Helical" evidence="7">
    <location>
        <begin position="374"/>
        <end position="394"/>
    </location>
</feature>
<gene>
    <name evidence="9" type="ORF">MKK02DRAFT_37925</name>
</gene>
<dbReference type="InterPro" id="IPR036259">
    <property type="entry name" value="MFS_trans_sf"/>
</dbReference>
<feature type="transmembrane region" description="Helical" evidence="7">
    <location>
        <begin position="406"/>
        <end position="425"/>
    </location>
</feature>
<dbReference type="Pfam" id="PF07690">
    <property type="entry name" value="MFS_1"/>
    <property type="match status" value="1"/>
</dbReference>
<feature type="transmembrane region" description="Helical" evidence="7">
    <location>
        <begin position="117"/>
        <end position="136"/>
    </location>
</feature>
<keyword evidence="2" id="KW-0813">Transport</keyword>
<organism evidence="9 10">
    <name type="scientific">Dioszegia hungarica</name>
    <dbReference type="NCBI Taxonomy" id="4972"/>
    <lineage>
        <taxon>Eukaryota</taxon>
        <taxon>Fungi</taxon>
        <taxon>Dikarya</taxon>
        <taxon>Basidiomycota</taxon>
        <taxon>Agaricomycotina</taxon>
        <taxon>Tremellomycetes</taxon>
        <taxon>Tremellales</taxon>
        <taxon>Bulleribasidiaceae</taxon>
        <taxon>Dioszegia</taxon>
    </lineage>
</organism>
<dbReference type="PANTHER" id="PTHR43791:SF101">
    <property type="entry name" value="HIGH-AFFINITY NICOTINIC ACID TRANSPORTER"/>
    <property type="match status" value="1"/>
</dbReference>
<feature type="transmembrane region" description="Helical" evidence="7">
    <location>
        <begin position="88"/>
        <end position="110"/>
    </location>
</feature>
<name>A0AA38LT73_9TREE</name>
<feature type="transmembrane region" description="Helical" evidence="7">
    <location>
        <begin position="142"/>
        <end position="166"/>
    </location>
</feature>
<evidence type="ECO:0000256" key="6">
    <source>
        <dbReference type="SAM" id="MobiDB-lite"/>
    </source>
</evidence>
<feature type="transmembrane region" description="Helical" evidence="7">
    <location>
        <begin position="211"/>
        <end position="231"/>
    </location>
</feature>